<reference evidence="2 3" key="1">
    <citation type="submission" date="2024-11" db="EMBL/GenBank/DDBJ databases">
        <title>Chromosome-level genome assembly of Eucalyptus globulus Labill. provides insights into its genome evolution.</title>
        <authorList>
            <person name="Li X."/>
        </authorList>
    </citation>
    <scope>NUCLEOTIDE SEQUENCE [LARGE SCALE GENOMIC DNA]</scope>
    <source>
        <strain evidence="2">CL2024</strain>
        <tissue evidence="2">Fresh tender leaves</tissue>
    </source>
</reference>
<dbReference type="InterPro" id="IPR009051">
    <property type="entry name" value="Helical_ferredxn"/>
</dbReference>
<dbReference type="InterPro" id="IPR051394">
    <property type="entry name" value="Glutamate_Synthase"/>
</dbReference>
<dbReference type="InterPro" id="IPR028261">
    <property type="entry name" value="DPD_II"/>
</dbReference>
<dbReference type="Proteomes" id="UP001634007">
    <property type="component" value="Unassembled WGS sequence"/>
</dbReference>
<comment type="caution">
    <text evidence="2">The sequence shown here is derived from an EMBL/GenBank/DDBJ whole genome shotgun (WGS) entry which is preliminary data.</text>
</comment>
<evidence type="ECO:0000313" key="3">
    <source>
        <dbReference type="Proteomes" id="UP001634007"/>
    </source>
</evidence>
<dbReference type="PANTHER" id="PTHR43100:SF1">
    <property type="entry name" value="GLUTAMATE SYNTHASE [NADPH] SMALL CHAIN"/>
    <property type="match status" value="1"/>
</dbReference>
<evidence type="ECO:0000313" key="2">
    <source>
        <dbReference type="EMBL" id="KAL3729819.1"/>
    </source>
</evidence>
<dbReference type="SUPFAM" id="SSF46548">
    <property type="entry name" value="alpha-helical ferredoxin"/>
    <property type="match status" value="1"/>
</dbReference>
<protein>
    <recommendedName>
        <fullName evidence="1">Dihydroprymidine dehydrogenase domain-containing protein</fullName>
    </recommendedName>
</protein>
<keyword evidence="3" id="KW-1185">Reference proteome</keyword>
<name>A0ABD3JU83_EUCGL</name>
<feature type="domain" description="Dihydroprymidine dehydrogenase" evidence="1">
    <location>
        <begin position="147"/>
        <end position="244"/>
    </location>
</feature>
<sequence>MAAKALMSCGISITSFPSNLSSSKSKFATVVSLRSTTVNASSRFSMLARWMPGQPQPPNPGNLAPRVGSKVLEQTLEHESKDANKFWGYHWHEHWNFFGHWKCRFTWTVESVEAPKRPTQVPDAIKHGGFIAYEHEDVEYRDPNVRMNDWKEVMEESKPGPLLKTQSARCMDCGTPFCHQENSGCPLGNKIPEFNELVYQNRWQEALDRLLETNNFPEFTGRVCLAPCEGSCVLGIIENPVSIKY</sequence>
<evidence type="ECO:0000259" key="1">
    <source>
        <dbReference type="Pfam" id="PF14691"/>
    </source>
</evidence>
<dbReference type="AlphaFoldDB" id="A0ABD3JU83"/>
<dbReference type="PANTHER" id="PTHR43100">
    <property type="entry name" value="GLUTAMATE SYNTHASE [NADPH] SMALL CHAIN"/>
    <property type="match status" value="1"/>
</dbReference>
<dbReference type="EMBL" id="JBJKBG010000007">
    <property type="protein sequence ID" value="KAL3729819.1"/>
    <property type="molecule type" value="Genomic_DNA"/>
</dbReference>
<dbReference type="Gene3D" id="1.10.1060.10">
    <property type="entry name" value="Alpha-helical ferredoxin"/>
    <property type="match status" value="1"/>
</dbReference>
<proteinExistence type="predicted"/>
<organism evidence="2 3">
    <name type="scientific">Eucalyptus globulus</name>
    <name type="common">Tasmanian blue gum</name>
    <dbReference type="NCBI Taxonomy" id="34317"/>
    <lineage>
        <taxon>Eukaryota</taxon>
        <taxon>Viridiplantae</taxon>
        <taxon>Streptophyta</taxon>
        <taxon>Embryophyta</taxon>
        <taxon>Tracheophyta</taxon>
        <taxon>Spermatophyta</taxon>
        <taxon>Magnoliopsida</taxon>
        <taxon>eudicotyledons</taxon>
        <taxon>Gunneridae</taxon>
        <taxon>Pentapetalae</taxon>
        <taxon>rosids</taxon>
        <taxon>malvids</taxon>
        <taxon>Myrtales</taxon>
        <taxon>Myrtaceae</taxon>
        <taxon>Myrtoideae</taxon>
        <taxon>Eucalypteae</taxon>
        <taxon>Eucalyptus</taxon>
    </lineage>
</organism>
<accession>A0ABD3JU83</accession>
<dbReference type="Pfam" id="PF14691">
    <property type="entry name" value="Fer4_20"/>
    <property type="match status" value="1"/>
</dbReference>
<gene>
    <name evidence="2" type="ORF">ACJRO7_026892</name>
</gene>